<gene>
    <name evidence="1" type="ORF">ACFOND_14010</name>
</gene>
<keyword evidence="1" id="KW-0489">Methyltransferase</keyword>
<dbReference type="PANTHER" id="PTHR43861">
    <property type="entry name" value="TRANS-ACONITATE 2-METHYLTRANSFERASE-RELATED"/>
    <property type="match status" value="1"/>
</dbReference>
<dbReference type="CDD" id="cd02440">
    <property type="entry name" value="AdoMet_MTases"/>
    <property type="match status" value="1"/>
</dbReference>
<dbReference type="GO" id="GO:0032259">
    <property type="term" value="P:methylation"/>
    <property type="evidence" value="ECO:0007669"/>
    <property type="project" value="UniProtKB-KW"/>
</dbReference>
<evidence type="ECO:0000313" key="1">
    <source>
        <dbReference type="EMBL" id="MFC3702752.1"/>
    </source>
</evidence>
<dbReference type="EMBL" id="JBHRYN010000020">
    <property type="protein sequence ID" value="MFC3702752.1"/>
    <property type="molecule type" value="Genomic_DNA"/>
</dbReference>
<name>A0ABV7WUK0_9GAMM</name>
<protein>
    <submittedName>
        <fullName evidence="1">Methyltransferase domain-containing protein</fullName>
    </submittedName>
</protein>
<dbReference type="Proteomes" id="UP001595710">
    <property type="component" value="Unassembled WGS sequence"/>
</dbReference>
<dbReference type="RefSeq" id="WP_290282111.1">
    <property type="nucleotide sequence ID" value="NZ_JAUFQI010000001.1"/>
</dbReference>
<dbReference type="SUPFAM" id="SSF53335">
    <property type="entry name" value="S-adenosyl-L-methionine-dependent methyltransferases"/>
    <property type="match status" value="1"/>
</dbReference>
<keyword evidence="1" id="KW-0808">Transferase</keyword>
<evidence type="ECO:0000313" key="2">
    <source>
        <dbReference type="Proteomes" id="UP001595710"/>
    </source>
</evidence>
<dbReference type="Pfam" id="PF13489">
    <property type="entry name" value="Methyltransf_23"/>
    <property type="match status" value="1"/>
</dbReference>
<dbReference type="GO" id="GO:0008168">
    <property type="term" value="F:methyltransferase activity"/>
    <property type="evidence" value="ECO:0007669"/>
    <property type="project" value="UniProtKB-KW"/>
</dbReference>
<proteinExistence type="predicted"/>
<dbReference type="Gene3D" id="3.40.50.150">
    <property type="entry name" value="Vaccinia Virus protein VP39"/>
    <property type="match status" value="1"/>
</dbReference>
<organism evidence="1 2">
    <name type="scientific">Reinekea marina</name>
    <dbReference type="NCBI Taxonomy" id="1310421"/>
    <lineage>
        <taxon>Bacteria</taxon>
        <taxon>Pseudomonadati</taxon>
        <taxon>Pseudomonadota</taxon>
        <taxon>Gammaproteobacteria</taxon>
        <taxon>Oceanospirillales</taxon>
        <taxon>Saccharospirillaceae</taxon>
        <taxon>Reinekea</taxon>
    </lineage>
</organism>
<reference evidence="2" key="1">
    <citation type="journal article" date="2019" name="Int. J. Syst. Evol. Microbiol.">
        <title>The Global Catalogue of Microorganisms (GCM) 10K type strain sequencing project: providing services to taxonomists for standard genome sequencing and annotation.</title>
        <authorList>
            <consortium name="The Broad Institute Genomics Platform"/>
            <consortium name="The Broad Institute Genome Sequencing Center for Infectious Disease"/>
            <person name="Wu L."/>
            <person name="Ma J."/>
        </authorList>
    </citation>
    <scope>NUCLEOTIDE SEQUENCE [LARGE SCALE GENOMIC DNA]</scope>
    <source>
        <strain evidence="2">CECT 8288</strain>
    </source>
</reference>
<dbReference type="InterPro" id="IPR029063">
    <property type="entry name" value="SAM-dependent_MTases_sf"/>
</dbReference>
<accession>A0ABV7WUK0</accession>
<comment type="caution">
    <text evidence="1">The sequence shown here is derived from an EMBL/GenBank/DDBJ whole genome shotgun (WGS) entry which is preliminary data.</text>
</comment>
<keyword evidence="2" id="KW-1185">Reference proteome</keyword>
<sequence>MAFVSFDSLVDRFSDNIYGTRKGRLRMRLIDALYQQYLPENKVTGSSVIDAAGGLGQMTMWFHAQGAQHIDYFDVSKEMVQRVCDQFLEPIAQNRINAEVASIVNYQPNSPADFVNVHAVLEWLEDPYSVLDNIVHWVKPGGYLGLMVYNKHMLMLRHLMRGTMAKAMSGDIRGAKGGLTPISALNPQEVESRLIASGFEIITQAGIRSFSDLAEKTVIDWYQEDEVFEAELELCEQRPYCDLARYILFIAKRPD</sequence>